<proteinExistence type="predicted"/>
<gene>
    <name evidence="1" type="ORF">NCTC10951_01030</name>
</gene>
<organism evidence="1 2">
    <name type="scientific">Actinomyces viscosus</name>
    <dbReference type="NCBI Taxonomy" id="1656"/>
    <lineage>
        <taxon>Bacteria</taxon>
        <taxon>Bacillati</taxon>
        <taxon>Actinomycetota</taxon>
        <taxon>Actinomycetes</taxon>
        <taxon>Actinomycetales</taxon>
        <taxon>Actinomycetaceae</taxon>
        <taxon>Actinomyces</taxon>
    </lineage>
</organism>
<evidence type="ECO:0000313" key="2">
    <source>
        <dbReference type="Proteomes" id="UP000268658"/>
    </source>
</evidence>
<name>A0A448PJK5_ACTVI</name>
<dbReference type="AlphaFoldDB" id="A0A448PJK5"/>
<reference evidence="1 2" key="1">
    <citation type="submission" date="2018-12" db="EMBL/GenBank/DDBJ databases">
        <authorList>
            <consortium name="Pathogen Informatics"/>
        </authorList>
    </citation>
    <scope>NUCLEOTIDE SEQUENCE [LARGE SCALE GENOMIC DNA]</scope>
    <source>
        <strain evidence="1 2">NCTC10951</strain>
    </source>
</reference>
<dbReference type="EMBL" id="LR134477">
    <property type="protein sequence ID" value="VEI15183.1"/>
    <property type="molecule type" value="Genomic_DNA"/>
</dbReference>
<accession>A0A448PJK5</accession>
<sequence>MRAVASPTLRKVLIRVGDATSLTANELGQDSC</sequence>
<protein>
    <submittedName>
        <fullName evidence="1">Uncharacterized protein</fullName>
    </submittedName>
</protein>
<dbReference type="KEGG" id="avc:NCTC10951_01030"/>
<dbReference type="Proteomes" id="UP000268658">
    <property type="component" value="Chromosome"/>
</dbReference>
<evidence type="ECO:0000313" key="1">
    <source>
        <dbReference type="EMBL" id="VEI15183.1"/>
    </source>
</evidence>